<accession>A0AAN7CBG2</accession>
<comment type="caution">
    <text evidence="2">The sequence shown here is derived from an EMBL/GenBank/DDBJ whole genome shotgun (WGS) entry which is preliminary data.</text>
</comment>
<dbReference type="EMBL" id="MU860102">
    <property type="protein sequence ID" value="KAK4238282.1"/>
    <property type="molecule type" value="Genomic_DNA"/>
</dbReference>
<reference evidence="2" key="2">
    <citation type="submission" date="2023-05" db="EMBL/GenBank/DDBJ databases">
        <authorList>
            <consortium name="Lawrence Berkeley National Laboratory"/>
            <person name="Steindorff A."/>
            <person name="Hensen N."/>
            <person name="Bonometti L."/>
            <person name="Westerberg I."/>
            <person name="Brannstrom I.O."/>
            <person name="Guillou S."/>
            <person name="Cros-Aarteil S."/>
            <person name="Calhoun S."/>
            <person name="Haridas S."/>
            <person name="Kuo A."/>
            <person name="Mondo S."/>
            <person name="Pangilinan J."/>
            <person name="Riley R."/>
            <person name="Labutti K."/>
            <person name="Andreopoulos B."/>
            <person name="Lipzen A."/>
            <person name="Chen C."/>
            <person name="Yanf M."/>
            <person name="Daum C."/>
            <person name="Ng V."/>
            <person name="Clum A."/>
            <person name="Ohm R."/>
            <person name="Martin F."/>
            <person name="Silar P."/>
            <person name="Natvig D."/>
            <person name="Lalanne C."/>
            <person name="Gautier V."/>
            <person name="Ament-Velasquez S.L."/>
            <person name="Kruys A."/>
            <person name="Hutchinson M.I."/>
            <person name="Powell A.J."/>
            <person name="Barry K."/>
            <person name="Miller A.N."/>
            <person name="Grigoriev I.V."/>
            <person name="Debuchy R."/>
            <person name="Gladieux P."/>
            <person name="Thoren M.H."/>
            <person name="Johannesson H."/>
        </authorList>
    </citation>
    <scope>NUCLEOTIDE SEQUENCE</scope>
    <source>
        <strain evidence="2">CBS 532.94</strain>
    </source>
</reference>
<feature type="region of interest" description="Disordered" evidence="1">
    <location>
        <begin position="222"/>
        <end position="305"/>
    </location>
</feature>
<evidence type="ECO:0000313" key="3">
    <source>
        <dbReference type="Proteomes" id="UP001303760"/>
    </source>
</evidence>
<evidence type="ECO:0008006" key="4">
    <source>
        <dbReference type="Google" id="ProtNLM"/>
    </source>
</evidence>
<gene>
    <name evidence="2" type="ORF">C8A03DRAFT_15257</name>
</gene>
<protein>
    <recommendedName>
        <fullName evidence="4">Fungal N-terminal domain-containing protein</fullName>
    </recommendedName>
</protein>
<dbReference type="AlphaFoldDB" id="A0AAN7CBG2"/>
<sequence length="430" mass="47760">MAEVLAIVGGLAAFVQLSSTAARVARILLRFAMNAGAVSAQVKHFAHQVQTFSATVELARGHLHGYCTAHPKSPLVIHISSHKVLDNVLSEAQAIEDHLWDVYRQAKKLNSRSVIWASIKWSLKRSSILELSPEMQSLLISLNVLQSTVLLDLALRSPASDDSRRECEHLRGVIKALLKTLKHLHSQLFEHHQRDETRLYESLSLDYMRHGPLIELAESMCKHGTVPDPPRSSPSTSQHGIGDPRAPPEGPNGSQGSGSMTARTTTSSVPFRMESSVPRRRRVRRSRPPPPPEPRPVDKTLRVREGDLNRSIAGYVREPTGTFRYTTAYVAENLDGNIISSSRASELGLVVGPPGEDGDVRFKFDTGQPVHSIGRAVVQWRKSKHSDARYPTLTVTCDVCENTSVGLILGRPFLEEQARWWRRRNQSTSI</sequence>
<name>A0AAN7CBG2_9PEZI</name>
<evidence type="ECO:0000256" key="1">
    <source>
        <dbReference type="SAM" id="MobiDB-lite"/>
    </source>
</evidence>
<feature type="compositionally biased region" description="Basic residues" evidence="1">
    <location>
        <begin position="278"/>
        <end position="287"/>
    </location>
</feature>
<feature type="compositionally biased region" description="Basic and acidic residues" evidence="1">
    <location>
        <begin position="295"/>
        <end position="305"/>
    </location>
</feature>
<proteinExistence type="predicted"/>
<reference evidence="2" key="1">
    <citation type="journal article" date="2023" name="Mol. Phylogenet. Evol.">
        <title>Genome-scale phylogeny and comparative genomics of the fungal order Sordariales.</title>
        <authorList>
            <person name="Hensen N."/>
            <person name="Bonometti L."/>
            <person name="Westerberg I."/>
            <person name="Brannstrom I.O."/>
            <person name="Guillou S."/>
            <person name="Cros-Aarteil S."/>
            <person name="Calhoun S."/>
            <person name="Haridas S."/>
            <person name="Kuo A."/>
            <person name="Mondo S."/>
            <person name="Pangilinan J."/>
            <person name="Riley R."/>
            <person name="LaButti K."/>
            <person name="Andreopoulos B."/>
            <person name="Lipzen A."/>
            <person name="Chen C."/>
            <person name="Yan M."/>
            <person name="Daum C."/>
            <person name="Ng V."/>
            <person name="Clum A."/>
            <person name="Steindorff A."/>
            <person name="Ohm R.A."/>
            <person name="Martin F."/>
            <person name="Silar P."/>
            <person name="Natvig D.O."/>
            <person name="Lalanne C."/>
            <person name="Gautier V."/>
            <person name="Ament-Velasquez S.L."/>
            <person name="Kruys A."/>
            <person name="Hutchinson M.I."/>
            <person name="Powell A.J."/>
            <person name="Barry K."/>
            <person name="Miller A.N."/>
            <person name="Grigoriev I.V."/>
            <person name="Debuchy R."/>
            <person name="Gladieux P."/>
            <person name="Hiltunen Thoren M."/>
            <person name="Johannesson H."/>
        </authorList>
    </citation>
    <scope>NUCLEOTIDE SEQUENCE</scope>
    <source>
        <strain evidence="2">CBS 532.94</strain>
    </source>
</reference>
<organism evidence="2 3">
    <name type="scientific">Achaetomium macrosporum</name>
    <dbReference type="NCBI Taxonomy" id="79813"/>
    <lineage>
        <taxon>Eukaryota</taxon>
        <taxon>Fungi</taxon>
        <taxon>Dikarya</taxon>
        <taxon>Ascomycota</taxon>
        <taxon>Pezizomycotina</taxon>
        <taxon>Sordariomycetes</taxon>
        <taxon>Sordariomycetidae</taxon>
        <taxon>Sordariales</taxon>
        <taxon>Chaetomiaceae</taxon>
        <taxon>Achaetomium</taxon>
    </lineage>
</organism>
<dbReference type="CDD" id="cd00303">
    <property type="entry name" value="retropepsin_like"/>
    <property type="match status" value="1"/>
</dbReference>
<feature type="compositionally biased region" description="Polar residues" evidence="1">
    <location>
        <begin position="252"/>
        <end position="269"/>
    </location>
</feature>
<dbReference type="Proteomes" id="UP001303760">
    <property type="component" value="Unassembled WGS sequence"/>
</dbReference>
<keyword evidence="3" id="KW-1185">Reference proteome</keyword>
<evidence type="ECO:0000313" key="2">
    <source>
        <dbReference type="EMBL" id="KAK4238282.1"/>
    </source>
</evidence>